<reference evidence="1" key="1">
    <citation type="submission" date="2020-08" db="EMBL/GenBank/DDBJ databases">
        <authorList>
            <person name="Cejkova D."/>
            <person name="Kubasova T."/>
            <person name="Jahodarova E."/>
            <person name="Rychlik I."/>
        </authorList>
    </citation>
    <scope>NUCLEOTIDE SEQUENCE</scope>
    <source>
        <strain evidence="1">An582</strain>
    </source>
</reference>
<sequence>MTVLATIAAVIFVAAGCYILLRDLYNIVEALASGVTFAPRTEARGAGKVELKNVYAAR</sequence>
<accession>A0A938XCE7</accession>
<dbReference type="EMBL" id="JACJKS010000021">
    <property type="protein sequence ID" value="MBM6949244.1"/>
    <property type="molecule type" value="Genomic_DNA"/>
</dbReference>
<comment type="caution">
    <text evidence="1">The sequence shown here is derived from an EMBL/GenBank/DDBJ whole genome shotgun (WGS) entry which is preliminary data.</text>
</comment>
<dbReference type="Proteomes" id="UP000705508">
    <property type="component" value="Unassembled WGS sequence"/>
</dbReference>
<name>A0A938XCE7_9CLOT</name>
<protein>
    <submittedName>
        <fullName evidence="1">Uncharacterized protein</fullName>
    </submittedName>
</protein>
<organism evidence="1 2">
    <name type="scientific">Mordavella massiliensis</name>
    <dbReference type="NCBI Taxonomy" id="1871024"/>
    <lineage>
        <taxon>Bacteria</taxon>
        <taxon>Bacillati</taxon>
        <taxon>Bacillota</taxon>
        <taxon>Clostridia</taxon>
        <taxon>Eubacteriales</taxon>
        <taxon>Clostridiaceae</taxon>
        <taxon>Mordavella</taxon>
    </lineage>
</organism>
<proteinExistence type="predicted"/>
<evidence type="ECO:0000313" key="1">
    <source>
        <dbReference type="EMBL" id="MBM6949244.1"/>
    </source>
</evidence>
<evidence type="ECO:0000313" key="2">
    <source>
        <dbReference type="Proteomes" id="UP000705508"/>
    </source>
</evidence>
<reference evidence="1" key="2">
    <citation type="journal article" date="2021" name="Sci. Rep.">
        <title>The distribution of antibiotic resistance genes in chicken gut microbiota commensals.</title>
        <authorList>
            <person name="Juricova H."/>
            <person name="Matiasovicova J."/>
            <person name="Kubasova T."/>
            <person name="Cejkova D."/>
            <person name="Rychlik I."/>
        </authorList>
    </citation>
    <scope>NUCLEOTIDE SEQUENCE</scope>
    <source>
        <strain evidence="1">An582</strain>
    </source>
</reference>
<dbReference type="AlphaFoldDB" id="A0A938XCE7"/>
<dbReference type="RefSeq" id="WP_204907245.1">
    <property type="nucleotide sequence ID" value="NZ_JACJKS010000021.1"/>
</dbReference>
<gene>
    <name evidence="1" type="ORF">H6A20_11365</name>
</gene>